<protein>
    <submittedName>
        <fullName evidence="2">Uncharacterized protein</fullName>
    </submittedName>
</protein>
<dbReference type="AlphaFoldDB" id="A0A6B0VB66"/>
<feature type="region of interest" description="Disordered" evidence="1">
    <location>
        <begin position="60"/>
        <end position="83"/>
    </location>
</feature>
<feature type="compositionally biased region" description="Low complexity" evidence="1">
    <location>
        <begin position="66"/>
        <end position="79"/>
    </location>
</feature>
<organism evidence="2">
    <name type="scientific">Ixodes ricinus</name>
    <name type="common">Common tick</name>
    <name type="synonym">Acarus ricinus</name>
    <dbReference type="NCBI Taxonomy" id="34613"/>
    <lineage>
        <taxon>Eukaryota</taxon>
        <taxon>Metazoa</taxon>
        <taxon>Ecdysozoa</taxon>
        <taxon>Arthropoda</taxon>
        <taxon>Chelicerata</taxon>
        <taxon>Arachnida</taxon>
        <taxon>Acari</taxon>
        <taxon>Parasitiformes</taxon>
        <taxon>Ixodida</taxon>
        <taxon>Ixodoidea</taxon>
        <taxon>Ixodidae</taxon>
        <taxon>Ixodinae</taxon>
        <taxon>Ixodes</taxon>
    </lineage>
</organism>
<accession>A0A6B0VB66</accession>
<dbReference type="EMBL" id="GIFC01016688">
    <property type="protein sequence ID" value="MXU98771.1"/>
    <property type="molecule type" value="Transcribed_RNA"/>
</dbReference>
<evidence type="ECO:0000313" key="2">
    <source>
        <dbReference type="EMBL" id="MXU98771.1"/>
    </source>
</evidence>
<name>A0A6B0VB66_IXORI</name>
<sequence length="363" mass="38429">MMPVKPYRFPRAVFVSPATWIHLLSSSTRSASSAHVSTVAATNSLRHSVLSKRSFRSLDPCGRVNSSSPDTTPRPRSFSANSRSRSTLVRWCASTRGPPSNNTPRTRSIALFSSGLLSDGNNVVANASGANVDTGSTSGTVTTRSVLPVSEHRAATVAQTRPRGVRCGVATFFFTSEGECGSRVSACVEMPFSASSEYTCPCPSLLLTYCAAVGWSWPRLALPSVPAGRCWSRLDGTRLGLGGGLSSASAFAEAPSELAVLESGRWWSHGRRSIVGLSIGSLPTRMKPLRWWELEPGFEPWTPRSVANAGVCGEWGGRPATNGWCIFCGSCGSGGSCCVLPPGGATTESSELAPWTSMPYRVA</sequence>
<reference evidence="2" key="1">
    <citation type="submission" date="2019-12" db="EMBL/GenBank/DDBJ databases">
        <title>An insight into the sialome of adult female Ixodes ricinus ticks feeding for 6 days.</title>
        <authorList>
            <person name="Perner J."/>
            <person name="Ribeiro J.M.C."/>
        </authorList>
    </citation>
    <scope>NUCLEOTIDE SEQUENCE</scope>
    <source>
        <strain evidence="2">Semi-engorged</strain>
        <tissue evidence="2">Salivary glands</tissue>
    </source>
</reference>
<proteinExistence type="predicted"/>
<evidence type="ECO:0000256" key="1">
    <source>
        <dbReference type="SAM" id="MobiDB-lite"/>
    </source>
</evidence>